<dbReference type="InterPro" id="IPR036643">
    <property type="entry name" value="RNApol_insert_sf"/>
</dbReference>
<dbReference type="GeneID" id="94195610"/>
<dbReference type="SUPFAM" id="SSF56553">
    <property type="entry name" value="Insert subdomain of RNA polymerase alpha subunit"/>
    <property type="match status" value="2"/>
</dbReference>
<dbReference type="InterPro" id="IPR050518">
    <property type="entry name" value="Rpo3/RPB3_RNA_Pol_subunit"/>
</dbReference>
<protein>
    <submittedName>
        <fullName evidence="5">DNA-directed RNA polymerase II, putative</fullName>
    </submittedName>
</protein>
<evidence type="ECO:0000313" key="5">
    <source>
        <dbReference type="EMBL" id="GIX64129.1"/>
    </source>
</evidence>
<sequence length="400" mass="44121">MEWSTRQLRPSIDIVSISDSKMVFILLNADVSTANALRRIMLSEIPALAIEVVTILENTSVLHDEYVAHRLGLLPIDSRNARNFEYRDKCNCSDKCSRCTVEYALEVKCHGNSRVVTHYDIKLDSWDNTRGPGSAPMPVPRPSADMYPGDYGGTTRATYDGSRLGTSRWAASPAQSSYYDGMDTTTAASVYDGSPYAGNNGRDLDDIEPLAPPGGIPIVKLKRGQCVSMKMTATKGMGKFHAKWMVANVAYKMEPVITINKQEAEKLPLEDKALIVQSCPRKVFKLSTPKNMMSSAMKTELVVENNLDCIYCDECVNQARELGIRDLIRVQPDETKFHFTVESNGAVPPEKILEICLDILEEKLAGLQHHFLEAQARSLGTKSQSTRPGASHGGSGIDLD</sequence>
<dbReference type="InterPro" id="IPR036603">
    <property type="entry name" value="RBP11-like"/>
</dbReference>
<dbReference type="AlphaFoldDB" id="A0AAV4LWG5"/>
<dbReference type="SMART" id="SM00662">
    <property type="entry name" value="RPOLD"/>
    <property type="match status" value="1"/>
</dbReference>
<feature type="region of interest" description="Disordered" evidence="3">
    <location>
        <begin position="378"/>
        <end position="400"/>
    </location>
</feature>
<dbReference type="Pfam" id="PF01193">
    <property type="entry name" value="RNA_pol_L"/>
    <property type="match status" value="1"/>
</dbReference>
<dbReference type="GO" id="GO:0046983">
    <property type="term" value="F:protein dimerization activity"/>
    <property type="evidence" value="ECO:0007669"/>
    <property type="project" value="InterPro"/>
</dbReference>
<dbReference type="EMBL" id="BPLF01000003">
    <property type="protein sequence ID" value="GIX64129.1"/>
    <property type="molecule type" value="Genomic_DNA"/>
</dbReference>
<evidence type="ECO:0000259" key="4">
    <source>
        <dbReference type="SMART" id="SM00662"/>
    </source>
</evidence>
<dbReference type="PANTHER" id="PTHR11800:SF2">
    <property type="entry name" value="DNA-DIRECTED RNA POLYMERASE II SUBUNIT RPB3"/>
    <property type="match status" value="1"/>
</dbReference>
<comment type="caution">
    <text evidence="5">The sequence shown here is derived from an EMBL/GenBank/DDBJ whole genome shotgun (WGS) entry which is preliminary data.</text>
</comment>
<dbReference type="InterPro" id="IPR011263">
    <property type="entry name" value="DNA-dir_RNA_pol_RpoA/D/Rpb3"/>
</dbReference>
<feature type="compositionally biased region" description="Polar residues" evidence="3">
    <location>
        <begin position="378"/>
        <end position="388"/>
    </location>
</feature>
<dbReference type="PROSITE" id="PS00446">
    <property type="entry name" value="RNA_POL_D_30KD"/>
    <property type="match status" value="1"/>
</dbReference>
<dbReference type="SUPFAM" id="SSF55257">
    <property type="entry name" value="RBP11-like subunits of RNA polymerase"/>
    <property type="match status" value="1"/>
</dbReference>
<keyword evidence="6" id="KW-1185">Reference proteome</keyword>
<dbReference type="PANTHER" id="PTHR11800">
    <property type="entry name" value="DNA-DIRECTED RNA POLYMERASE"/>
    <property type="match status" value="1"/>
</dbReference>
<accession>A0AAV4LWG5</accession>
<dbReference type="InterPro" id="IPR001514">
    <property type="entry name" value="DNA-dir_RNA_pol_30-40kDasu_CS"/>
</dbReference>
<dbReference type="Proteomes" id="UP001497744">
    <property type="component" value="Unassembled WGS sequence"/>
</dbReference>
<evidence type="ECO:0000256" key="1">
    <source>
        <dbReference type="ARBA" id="ARBA00022478"/>
    </source>
</evidence>
<reference evidence="5 6" key="1">
    <citation type="submission" date="2021-06" db="EMBL/GenBank/DDBJ databases">
        <title>Genome sequence of Babesia caballi.</title>
        <authorList>
            <person name="Yamagishi J."/>
            <person name="Kidaka T."/>
            <person name="Ochi A."/>
        </authorList>
    </citation>
    <scope>NUCLEOTIDE SEQUENCE [LARGE SCALE GENOMIC DNA]</scope>
    <source>
        <strain evidence="5">USDA-D6B2</strain>
    </source>
</reference>
<organism evidence="5 6">
    <name type="scientific">Babesia caballi</name>
    <dbReference type="NCBI Taxonomy" id="5871"/>
    <lineage>
        <taxon>Eukaryota</taxon>
        <taxon>Sar</taxon>
        <taxon>Alveolata</taxon>
        <taxon>Apicomplexa</taxon>
        <taxon>Aconoidasida</taxon>
        <taxon>Piroplasmida</taxon>
        <taxon>Babesiidae</taxon>
        <taxon>Babesia</taxon>
    </lineage>
</organism>
<dbReference type="HAMAP" id="MF_00320">
    <property type="entry name" value="RNApol_arch_Rpo3"/>
    <property type="match status" value="1"/>
</dbReference>
<feature type="compositionally biased region" description="Gly residues" evidence="3">
    <location>
        <begin position="391"/>
        <end position="400"/>
    </location>
</feature>
<keyword evidence="1 5" id="KW-0240">DNA-directed RNA polymerase</keyword>
<gene>
    <name evidence="5" type="ORF">BcabD6B2_35640</name>
</gene>
<dbReference type="GO" id="GO:0003677">
    <property type="term" value="F:DNA binding"/>
    <property type="evidence" value="ECO:0007669"/>
    <property type="project" value="InterPro"/>
</dbReference>
<name>A0AAV4LWG5_BABCB</name>
<dbReference type="Gene3D" id="3.30.70.20">
    <property type="match status" value="1"/>
</dbReference>
<dbReference type="GO" id="GO:0006366">
    <property type="term" value="P:transcription by RNA polymerase II"/>
    <property type="evidence" value="ECO:0007669"/>
    <property type="project" value="TreeGrafter"/>
</dbReference>
<dbReference type="Gene3D" id="3.30.1360.10">
    <property type="entry name" value="RNA polymerase, RBP11-like subunit"/>
    <property type="match status" value="1"/>
</dbReference>
<proteinExistence type="inferred from homology"/>
<dbReference type="GO" id="GO:0003899">
    <property type="term" value="F:DNA-directed RNA polymerase activity"/>
    <property type="evidence" value="ECO:0007669"/>
    <property type="project" value="InterPro"/>
</dbReference>
<keyword evidence="2" id="KW-0804">Transcription</keyword>
<dbReference type="RefSeq" id="XP_067716198.1">
    <property type="nucleotide sequence ID" value="XM_067860097.1"/>
</dbReference>
<evidence type="ECO:0000313" key="6">
    <source>
        <dbReference type="Proteomes" id="UP001497744"/>
    </source>
</evidence>
<evidence type="ECO:0000256" key="3">
    <source>
        <dbReference type="SAM" id="MobiDB-lite"/>
    </source>
</evidence>
<dbReference type="InterPro" id="IPR022842">
    <property type="entry name" value="RNAP_Rpo3/Rpb3/RPAC1"/>
</dbReference>
<dbReference type="Gene3D" id="2.170.120.12">
    <property type="entry name" value="DNA-directed RNA polymerase, insert domain"/>
    <property type="match status" value="1"/>
</dbReference>
<dbReference type="GO" id="GO:0005665">
    <property type="term" value="C:RNA polymerase II, core complex"/>
    <property type="evidence" value="ECO:0007669"/>
    <property type="project" value="TreeGrafter"/>
</dbReference>
<feature type="domain" description="DNA-directed RNA polymerase RpoA/D/Rpb3-type" evidence="4">
    <location>
        <begin position="21"/>
        <end position="370"/>
    </location>
</feature>
<evidence type="ECO:0000256" key="2">
    <source>
        <dbReference type="ARBA" id="ARBA00023163"/>
    </source>
</evidence>